<dbReference type="PANTHER" id="PTHR45436">
    <property type="entry name" value="SENSOR HISTIDINE KINASE YKOH"/>
    <property type="match status" value="1"/>
</dbReference>
<evidence type="ECO:0000256" key="3">
    <source>
        <dbReference type="ARBA" id="ARBA00022553"/>
    </source>
</evidence>
<evidence type="ECO:0000313" key="8">
    <source>
        <dbReference type="Proteomes" id="UP001500305"/>
    </source>
</evidence>
<comment type="caution">
    <text evidence="7">The sequence shown here is derived from an EMBL/GenBank/DDBJ whole genome shotgun (WGS) entry which is preliminary data.</text>
</comment>
<evidence type="ECO:0000313" key="7">
    <source>
        <dbReference type="EMBL" id="GAA2255392.1"/>
    </source>
</evidence>
<keyword evidence="8" id="KW-1185">Reference proteome</keyword>
<accession>A0ABN3EDJ3</accession>
<reference evidence="7 8" key="1">
    <citation type="journal article" date="2019" name="Int. J. Syst. Evol. Microbiol.">
        <title>The Global Catalogue of Microorganisms (GCM) 10K type strain sequencing project: providing services to taxonomists for standard genome sequencing and annotation.</title>
        <authorList>
            <consortium name="The Broad Institute Genomics Platform"/>
            <consortium name="The Broad Institute Genome Sequencing Center for Infectious Disease"/>
            <person name="Wu L."/>
            <person name="Ma J."/>
        </authorList>
    </citation>
    <scope>NUCLEOTIDE SEQUENCE [LARGE SCALE GENOMIC DNA]</scope>
    <source>
        <strain evidence="7 8">JCM 7356</strain>
    </source>
</reference>
<evidence type="ECO:0000256" key="6">
    <source>
        <dbReference type="SAM" id="MobiDB-lite"/>
    </source>
</evidence>
<dbReference type="SUPFAM" id="SSF55874">
    <property type="entry name" value="ATPase domain of HSP90 chaperone/DNA topoisomerase II/histidine kinase"/>
    <property type="match status" value="1"/>
</dbReference>
<dbReference type="GO" id="GO:0016301">
    <property type="term" value="F:kinase activity"/>
    <property type="evidence" value="ECO:0007669"/>
    <property type="project" value="UniProtKB-KW"/>
</dbReference>
<organism evidence="7 8">
    <name type="scientific">Kitasatospora cystarginea</name>
    <dbReference type="NCBI Taxonomy" id="58350"/>
    <lineage>
        <taxon>Bacteria</taxon>
        <taxon>Bacillati</taxon>
        <taxon>Actinomycetota</taxon>
        <taxon>Actinomycetes</taxon>
        <taxon>Kitasatosporales</taxon>
        <taxon>Streptomycetaceae</taxon>
        <taxon>Kitasatospora</taxon>
    </lineage>
</organism>
<comment type="catalytic activity">
    <reaction evidence="1">
        <text>ATP + protein L-histidine = ADP + protein N-phospho-L-histidine.</text>
        <dbReference type="EC" id="2.7.13.3"/>
    </reaction>
</comment>
<dbReference type="InterPro" id="IPR036890">
    <property type="entry name" value="HATPase_C_sf"/>
</dbReference>
<proteinExistence type="predicted"/>
<evidence type="ECO:0000256" key="1">
    <source>
        <dbReference type="ARBA" id="ARBA00000085"/>
    </source>
</evidence>
<evidence type="ECO:0000256" key="2">
    <source>
        <dbReference type="ARBA" id="ARBA00012438"/>
    </source>
</evidence>
<keyword evidence="3" id="KW-0597">Phosphoprotein</keyword>
<dbReference type="Proteomes" id="UP001500305">
    <property type="component" value="Unassembled WGS sequence"/>
</dbReference>
<dbReference type="PANTHER" id="PTHR45436:SF5">
    <property type="entry name" value="SENSOR HISTIDINE KINASE TRCS"/>
    <property type="match status" value="1"/>
</dbReference>
<feature type="region of interest" description="Disordered" evidence="6">
    <location>
        <begin position="364"/>
        <end position="433"/>
    </location>
</feature>
<name>A0ABN3EDJ3_9ACTN</name>
<dbReference type="RefSeq" id="WP_344638178.1">
    <property type="nucleotide sequence ID" value="NZ_BAAATR010000020.1"/>
</dbReference>
<dbReference type="EC" id="2.7.13.3" evidence="2"/>
<gene>
    <name evidence="7" type="ORF">GCM10010430_44010</name>
</gene>
<evidence type="ECO:0000256" key="4">
    <source>
        <dbReference type="ARBA" id="ARBA00022679"/>
    </source>
</evidence>
<dbReference type="Gene3D" id="3.30.565.10">
    <property type="entry name" value="Histidine kinase-like ATPase, C-terminal domain"/>
    <property type="match status" value="1"/>
</dbReference>
<dbReference type="EMBL" id="BAAATR010000020">
    <property type="protein sequence ID" value="GAA2255392.1"/>
    <property type="molecule type" value="Genomic_DNA"/>
</dbReference>
<keyword evidence="5 7" id="KW-0418">Kinase</keyword>
<keyword evidence="4" id="KW-0808">Transferase</keyword>
<evidence type="ECO:0000256" key="5">
    <source>
        <dbReference type="ARBA" id="ARBA00022777"/>
    </source>
</evidence>
<sequence>MTTVSTTGLAALWLAARRRAALALTTNGRLEEQLGNAVRQVAALKEQGELHDAELQHFTSVRLPAYLAFLAHPHVPVPGPLHPASQGKPGDEPYQLVLRHMSQAIVAERQRLNSAGQAVLRGAAQRVQAMGYQLQDLLANAQERFPDEKFAEVLLSADALNEQLLRRVQITAVACGAPPGLRRDDSLLADLVAGARSRVQGYERIRVTNHLQRHLGVAARAAESVAIILGELMANAEYYSPASPTVPIDVSLHETGSGAVIVVEDAGVGMTMDDFTFAEQMISGARPVLLTELGDPPRTGLVAVGLLGRPLGITVTLTRSRYNGTATTVVVPGDLLVLMDPVAQPASVMAPIPVAATVAEPGHTEAGEVRPGLGLPRRQGRRAAMPEPVHGPAGVRRRDPEVVRGTYSGLQRGTAAGRTTLTHASDPAERPIP</sequence>
<dbReference type="InterPro" id="IPR050428">
    <property type="entry name" value="TCS_sensor_his_kinase"/>
</dbReference>
<protein>
    <recommendedName>
        <fullName evidence="2">histidine kinase</fullName>
        <ecNumber evidence="2">2.7.13.3</ecNumber>
    </recommendedName>
</protein>